<dbReference type="InterPro" id="IPR042221">
    <property type="entry name" value="Leu/Phe-tRNA_Trfase_N"/>
</dbReference>
<dbReference type="EMBL" id="JAMXIB010000010">
    <property type="protein sequence ID" value="MCO5725559.1"/>
    <property type="molecule type" value="Genomic_DNA"/>
</dbReference>
<evidence type="ECO:0000313" key="5">
    <source>
        <dbReference type="Proteomes" id="UP001206312"/>
    </source>
</evidence>
<evidence type="ECO:0000256" key="1">
    <source>
        <dbReference type="ARBA" id="ARBA00022490"/>
    </source>
</evidence>
<accession>A0ABT1B068</accession>
<gene>
    <name evidence="4" type="ORF">NG653_11885</name>
</gene>
<evidence type="ECO:0008006" key="6">
    <source>
        <dbReference type="Google" id="ProtNLM"/>
    </source>
</evidence>
<dbReference type="InterPro" id="IPR042203">
    <property type="entry name" value="Leu/Phe-tRNA_Trfase_C"/>
</dbReference>
<evidence type="ECO:0000256" key="2">
    <source>
        <dbReference type="ARBA" id="ARBA00022679"/>
    </source>
</evidence>
<organism evidence="4 5">
    <name type="scientific">Robiginitalea marina</name>
    <dbReference type="NCBI Taxonomy" id="2954105"/>
    <lineage>
        <taxon>Bacteria</taxon>
        <taxon>Pseudomonadati</taxon>
        <taxon>Bacteroidota</taxon>
        <taxon>Flavobacteriia</taxon>
        <taxon>Flavobacteriales</taxon>
        <taxon>Flavobacteriaceae</taxon>
        <taxon>Robiginitalea</taxon>
    </lineage>
</organism>
<evidence type="ECO:0000313" key="4">
    <source>
        <dbReference type="EMBL" id="MCO5725559.1"/>
    </source>
</evidence>
<dbReference type="PANTHER" id="PTHR30098:SF2">
    <property type="entry name" value="LEUCYL_PHENYLALANYL-TRNA--PROTEIN TRANSFERASE"/>
    <property type="match status" value="1"/>
</dbReference>
<reference evidence="4 5" key="1">
    <citation type="submission" date="2022-06" db="EMBL/GenBank/DDBJ databases">
        <authorList>
            <person name="Xuan X."/>
        </authorList>
    </citation>
    <scope>NUCLEOTIDE SEQUENCE [LARGE SCALE GENOMIC DNA]</scope>
    <source>
        <strain evidence="4 5">2V75</strain>
    </source>
</reference>
<dbReference type="SUPFAM" id="SSF55729">
    <property type="entry name" value="Acyl-CoA N-acyltransferases (Nat)"/>
    <property type="match status" value="1"/>
</dbReference>
<keyword evidence="5" id="KW-1185">Reference proteome</keyword>
<keyword evidence="2" id="KW-0808">Transferase</keyword>
<dbReference type="Proteomes" id="UP001206312">
    <property type="component" value="Unassembled WGS sequence"/>
</dbReference>
<dbReference type="RefSeq" id="WP_252741930.1">
    <property type="nucleotide sequence ID" value="NZ_JAMXIB010000010.1"/>
</dbReference>
<dbReference type="InterPro" id="IPR004616">
    <property type="entry name" value="Leu/Phe-tRNA_Trfase"/>
</dbReference>
<proteinExistence type="predicted"/>
<dbReference type="InterPro" id="IPR016181">
    <property type="entry name" value="Acyl_CoA_acyltransferase"/>
</dbReference>
<name>A0ABT1B068_9FLAO</name>
<sequence length="219" mass="24545">MPYFELKKGDLNFPPAHFADLDGLLAVGGDMTADRLLLAYQNGIYYWHHPMKHVRWWSPDPRIVLESGGGTETESTPSGFQSTVNTAFEALLRLCQQENNDPGAMGPAWLSERMFRIFSELEGQGLVHSQEVWEDGELIGGFFGICLGDLCFGEYCAGKSNGAAEYAIREAARSLAGKGIRWMDLQKETARCGDLDYRELSRVAYVDLCRQATDRHKRV</sequence>
<evidence type="ECO:0000256" key="3">
    <source>
        <dbReference type="ARBA" id="ARBA00023315"/>
    </source>
</evidence>
<dbReference type="Gene3D" id="3.30.70.3550">
    <property type="entry name" value="Leucyl/phenylalanyl-tRNA-protein transferase, N-terminal domain"/>
    <property type="match status" value="1"/>
</dbReference>
<keyword evidence="3" id="KW-0012">Acyltransferase</keyword>
<protein>
    <recommendedName>
        <fullName evidence="6">Leucyl/phenylalanyl-tRNA--protein transferase</fullName>
    </recommendedName>
</protein>
<dbReference type="PANTHER" id="PTHR30098">
    <property type="entry name" value="LEUCYL/PHENYLALANYL-TRNA--PROTEIN TRANSFERASE"/>
    <property type="match status" value="1"/>
</dbReference>
<dbReference type="Gene3D" id="3.40.630.70">
    <property type="entry name" value="Leucyl/phenylalanyl-tRNA-protein transferase, C-terminal domain"/>
    <property type="match status" value="1"/>
</dbReference>
<keyword evidence="1" id="KW-0963">Cytoplasm</keyword>
<dbReference type="Pfam" id="PF03588">
    <property type="entry name" value="Leu_Phe_trans"/>
    <property type="match status" value="1"/>
</dbReference>
<comment type="caution">
    <text evidence="4">The sequence shown here is derived from an EMBL/GenBank/DDBJ whole genome shotgun (WGS) entry which is preliminary data.</text>
</comment>